<reference evidence="1 2" key="1">
    <citation type="submission" date="2015-12" db="EMBL/GenBank/DDBJ databases">
        <authorList>
            <person name="Shamseldin A."/>
            <person name="Moawad H."/>
            <person name="Abd El-Rahim W.M."/>
            <person name="Sadowsky M.J."/>
        </authorList>
    </citation>
    <scope>NUCLEOTIDE SEQUENCE [LARGE SCALE GENOMIC DNA]</scope>
    <source>
        <strain evidence="1 2">WF1</strain>
    </source>
</reference>
<protein>
    <submittedName>
        <fullName evidence="1">Heme-binding protein</fullName>
    </submittedName>
</protein>
<keyword evidence="2" id="KW-1185">Reference proteome</keyword>
<dbReference type="PANTHER" id="PTHR11220:SF1">
    <property type="entry name" value="HEME-BINDING PROTEIN 2"/>
    <property type="match status" value="1"/>
</dbReference>
<evidence type="ECO:0000313" key="1">
    <source>
        <dbReference type="EMBL" id="OQK16256.1"/>
    </source>
</evidence>
<organism evidence="1 2">
    <name type="scientific">Methyloprofundus sedimenti</name>
    <dbReference type="NCBI Taxonomy" id="1420851"/>
    <lineage>
        <taxon>Bacteria</taxon>
        <taxon>Pseudomonadati</taxon>
        <taxon>Pseudomonadota</taxon>
        <taxon>Gammaproteobacteria</taxon>
        <taxon>Methylococcales</taxon>
        <taxon>Methylococcaceae</taxon>
        <taxon>Methyloprofundus</taxon>
    </lineage>
</organism>
<dbReference type="OrthoDB" id="2156220at2"/>
<dbReference type="PANTHER" id="PTHR11220">
    <property type="entry name" value="HEME-BINDING PROTEIN-RELATED"/>
    <property type="match status" value="1"/>
</dbReference>
<dbReference type="Pfam" id="PF04832">
    <property type="entry name" value="SOUL"/>
    <property type="match status" value="1"/>
</dbReference>
<dbReference type="AlphaFoldDB" id="A0A1V8M444"/>
<dbReference type="InterPro" id="IPR006917">
    <property type="entry name" value="SOUL_heme-bd"/>
</dbReference>
<sequence length="208" mass="23533">MKKLITLISSMFLTGCTVFGIRTAAEPDYQVLKKYDSIEIRHYPPLIIAETKVNADYKQASNQGFQRLAGYIFGDNKQKLKLDMTTPVIQEPQSETISMTTPVIQEKTDSSWVMAFVLPPEYTLSNAPEPTDPAVLIKQLPEKTVAVLQYSGSLSEQTMVEKAAQLKVWLISNAYHQVSPYRSAAYDPPWTLPFLRRNEIYIEIEPAI</sequence>
<name>A0A1V8M444_9GAMM</name>
<accession>A0A1V8M444</accession>
<proteinExistence type="predicted"/>
<dbReference type="EMBL" id="LPUF01000002">
    <property type="protein sequence ID" value="OQK16256.1"/>
    <property type="molecule type" value="Genomic_DNA"/>
</dbReference>
<gene>
    <name evidence="1" type="ORF">AU255_14270</name>
</gene>
<dbReference type="SUPFAM" id="SSF55136">
    <property type="entry name" value="Probable bacterial effector-binding domain"/>
    <property type="match status" value="1"/>
</dbReference>
<dbReference type="RefSeq" id="WP_080523633.1">
    <property type="nucleotide sequence ID" value="NZ_LPUF01000002.1"/>
</dbReference>
<dbReference type="Gene3D" id="3.20.80.10">
    <property type="entry name" value="Regulatory factor, effector binding domain"/>
    <property type="match status" value="1"/>
</dbReference>
<dbReference type="PROSITE" id="PS51257">
    <property type="entry name" value="PROKAR_LIPOPROTEIN"/>
    <property type="match status" value="1"/>
</dbReference>
<evidence type="ECO:0000313" key="2">
    <source>
        <dbReference type="Proteomes" id="UP000191980"/>
    </source>
</evidence>
<comment type="caution">
    <text evidence="1">The sequence shown here is derived from an EMBL/GenBank/DDBJ whole genome shotgun (WGS) entry which is preliminary data.</text>
</comment>
<dbReference type="InterPro" id="IPR011256">
    <property type="entry name" value="Reg_factor_effector_dom_sf"/>
</dbReference>
<dbReference type="STRING" id="1420851.AU255_14270"/>
<dbReference type="Proteomes" id="UP000191980">
    <property type="component" value="Unassembled WGS sequence"/>
</dbReference>